<dbReference type="InterPro" id="IPR007214">
    <property type="entry name" value="YbaK/aa-tRNA-synth-assoc-dom"/>
</dbReference>
<sequence length="174" mass="19029">MSIEKGREYFRQFGMEDRVIEFTVSSATVELAAKALGVEGARIAKTLSFKTPEGGALLILAAGDARIDNHKFKEQFHFKAKMPTPDEVLELVGHPVGGVCPFGINDGVDVYLDESLKRFETVFPAVGSGNSAIELNLDELWRYSNAKAWIDVCKLPAPSAEAGQRTEAKLRLDA</sequence>
<dbReference type="Gene3D" id="3.90.960.10">
    <property type="entry name" value="YbaK/aminoacyl-tRNA synthetase-associated domain"/>
    <property type="match status" value="1"/>
</dbReference>
<dbReference type="EMBL" id="DVGA01000104">
    <property type="protein sequence ID" value="HIQ79450.1"/>
    <property type="molecule type" value="Genomic_DNA"/>
</dbReference>
<dbReference type="AlphaFoldDB" id="A0A9D0ZFI0"/>
<dbReference type="Pfam" id="PF04073">
    <property type="entry name" value="tRNA_edit"/>
    <property type="match status" value="1"/>
</dbReference>
<reference evidence="2" key="2">
    <citation type="journal article" date="2021" name="PeerJ">
        <title>Extensive microbial diversity within the chicken gut microbiome revealed by metagenomics and culture.</title>
        <authorList>
            <person name="Gilroy R."/>
            <person name="Ravi A."/>
            <person name="Getino M."/>
            <person name="Pursley I."/>
            <person name="Horton D.L."/>
            <person name="Alikhan N.F."/>
            <person name="Baker D."/>
            <person name="Gharbi K."/>
            <person name="Hall N."/>
            <person name="Watson M."/>
            <person name="Adriaenssens E.M."/>
            <person name="Foster-Nyarko E."/>
            <person name="Jarju S."/>
            <person name="Secka A."/>
            <person name="Antonio M."/>
            <person name="Oren A."/>
            <person name="Chaudhuri R.R."/>
            <person name="La Ragione R."/>
            <person name="Hildebrand F."/>
            <person name="Pallen M.J."/>
        </authorList>
    </citation>
    <scope>NUCLEOTIDE SEQUENCE</scope>
    <source>
        <strain evidence="2">ChiBcolR7-354</strain>
    </source>
</reference>
<evidence type="ECO:0000313" key="3">
    <source>
        <dbReference type="Proteomes" id="UP000824262"/>
    </source>
</evidence>
<evidence type="ECO:0000313" key="2">
    <source>
        <dbReference type="EMBL" id="HIQ79450.1"/>
    </source>
</evidence>
<evidence type="ECO:0000259" key="1">
    <source>
        <dbReference type="Pfam" id="PF04073"/>
    </source>
</evidence>
<comment type="caution">
    <text evidence="2">The sequence shown here is derived from an EMBL/GenBank/DDBJ whole genome shotgun (WGS) entry which is preliminary data.</text>
</comment>
<feature type="domain" description="YbaK/aminoacyl-tRNA synthetase-associated" evidence="1">
    <location>
        <begin position="26"/>
        <end position="140"/>
    </location>
</feature>
<name>A0A9D0ZFI0_9FIRM</name>
<dbReference type="SUPFAM" id="SSF55826">
    <property type="entry name" value="YbaK/ProRS associated domain"/>
    <property type="match status" value="1"/>
</dbReference>
<organism evidence="2 3">
    <name type="scientific">Candidatus Scatomorpha intestinavium</name>
    <dbReference type="NCBI Taxonomy" id="2840922"/>
    <lineage>
        <taxon>Bacteria</taxon>
        <taxon>Bacillati</taxon>
        <taxon>Bacillota</taxon>
        <taxon>Clostridia</taxon>
        <taxon>Eubacteriales</taxon>
        <taxon>Candidatus Scatomorpha</taxon>
    </lineage>
</organism>
<dbReference type="GO" id="GO:0002161">
    <property type="term" value="F:aminoacyl-tRNA deacylase activity"/>
    <property type="evidence" value="ECO:0007669"/>
    <property type="project" value="InterPro"/>
</dbReference>
<protein>
    <submittedName>
        <fullName evidence="2">YbaK/EbsC family protein</fullName>
    </submittedName>
</protein>
<dbReference type="PANTHER" id="PTHR30411">
    <property type="entry name" value="CYTOPLASMIC PROTEIN"/>
    <property type="match status" value="1"/>
</dbReference>
<accession>A0A9D0ZFI0</accession>
<dbReference type="CDD" id="cd04333">
    <property type="entry name" value="ProX_deacylase"/>
    <property type="match status" value="1"/>
</dbReference>
<dbReference type="InterPro" id="IPR036754">
    <property type="entry name" value="YbaK/aa-tRNA-synt-asso_dom_sf"/>
</dbReference>
<gene>
    <name evidence="2" type="ORF">IAB77_09380</name>
</gene>
<dbReference type="PANTHER" id="PTHR30411:SF1">
    <property type="entry name" value="CYTOPLASMIC PROTEIN"/>
    <property type="match status" value="1"/>
</dbReference>
<dbReference type="Proteomes" id="UP000824262">
    <property type="component" value="Unassembled WGS sequence"/>
</dbReference>
<reference evidence="2" key="1">
    <citation type="submission" date="2020-10" db="EMBL/GenBank/DDBJ databases">
        <authorList>
            <person name="Gilroy R."/>
        </authorList>
    </citation>
    <scope>NUCLEOTIDE SEQUENCE</scope>
    <source>
        <strain evidence="2">ChiBcolR7-354</strain>
    </source>
</reference>
<proteinExistence type="predicted"/>